<evidence type="ECO:0008006" key="3">
    <source>
        <dbReference type="Google" id="ProtNLM"/>
    </source>
</evidence>
<gene>
    <name evidence="1" type="ORF">L0M17_04385</name>
</gene>
<sequence>MSLPLSSASAASAAEQLRELQERIHLLQGRRNREATYAVLPAFSPLLPYGLRAGAVYSLEAPLSVAMALLAAPSAEGHWCGVAGIPDFGAEAAAGFGISLERTVLVPDPGERWLVTVSALADVLPLLLVRPPALASGGEASRLSSRLRERGCTLLILGSWPQAEGVLSVEGSRWNGLGDGHGHLRSHRVDLVWSQRGKRRTTIVDLAALHADSTQPGEARLSGARP</sequence>
<evidence type="ECO:0000313" key="1">
    <source>
        <dbReference type="EMBL" id="MCH6469233.1"/>
    </source>
</evidence>
<accession>A0ABS9TXP7</accession>
<reference evidence="1 2" key="1">
    <citation type="submission" date="2022-03" db="EMBL/GenBank/DDBJ databases">
        <title>Sinomonas sp. isolated from a soil.</title>
        <authorList>
            <person name="Han J."/>
            <person name="Kim D.-U."/>
        </authorList>
    </citation>
    <scope>NUCLEOTIDE SEQUENCE [LARGE SCALE GENOMIC DNA]</scope>
    <source>
        <strain evidence="1 2">5-5</strain>
    </source>
</reference>
<evidence type="ECO:0000313" key="2">
    <source>
        <dbReference type="Proteomes" id="UP001202922"/>
    </source>
</evidence>
<protein>
    <recommendedName>
        <fullName evidence="3">Protein ImuA</fullName>
    </recommendedName>
</protein>
<organism evidence="1 2">
    <name type="scientific">Sinomonas terrae</name>
    <dbReference type="NCBI Taxonomy" id="2908838"/>
    <lineage>
        <taxon>Bacteria</taxon>
        <taxon>Bacillati</taxon>
        <taxon>Actinomycetota</taxon>
        <taxon>Actinomycetes</taxon>
        <taxon>Micrococcales</taxon>
        <taxon>Micrococcaceae</taxon>
        <taxon>Sinomonas</taxon>
    </lineage>
</organism>
<dbReference type="EMBL" id="JAKZBV010000001">
    <property type="protein sequence ID" value="MCH6469233.1"/>
    <property type="molecule type" value="Genomic_DNA"/>
</dbReference>
<keyword evidence="2" id="KW-1185">Reference proteome</keyword>
<dbReference type="RefSeq" id="WP_241051643.1">
    <property type="nucleotide sequence ID" value="NZ_JAKZBV010000001.1"/>
</dbReference>
<dbReference type="Proteomes" id="UP001202922">
    <property type="component" value="Unassembled WGS sequence"/>
</dbReference>
<proteinExistence type="predicted"/>
<name>A0ABS9TXP7_9MICC</name>
<comment type="caution">
    <text evidence="1">The sequence shown here is derived from an EMBL/GenBank/DDBJ whole genome shotgun (WGS) entry which is preliminary data.</text>
</comment>